<dbReference type="Gene3D" id="1.10.1040.10">
    <property type="entry name" value="N-(1-d-carboxylethyl)-l-norvaline Dehydrogenase, domain 2"/>
    <property type="match status" value="1"/>
</dbReference>
<gene>
    <name evidence="7" type="ORF">ENR23_10830</name>
</gene>
<dbReference type="GO" id="GO:0008691">
    <property type="term" value="F:3-hydroxybutyryl-CoA dehydrogenase activity"/>
    <property type="evidence" value="ECO:0007669"/>
    <property type="project" value="UniProtKB-EC"/>
</dbReference>
<dbReference type="Pfam" id="PF00725">
    <property type="entry name" value="3HCDH"/>
    <property type="match status" value="1"/>
</dbReference>
<evidence type="ECO:0000256" key="4">
    <source>
        <dbReference type="PIRSR" id="PIRSR000105-3"/>
    </source>
</evidence>
<evidence type="ECO:0000256" key="2">
    <source>
        <dbReference type="ARBA" id="ARBA00023002"/>
    </source>
</evidence>
<dbReference type="PANTHER" id="PTHR48075:SF5">
    <property type="entry name" value="3-HYDROXYBUTYRYL-COA DEHYDROGENASE"/>
    <property type="match status" value="1"/>
</dbReference>
<comment type="caution">
    <text evidence="7">The sequence shown here is derived from an EMBL/GenBank/DDBJ whole genome shotgun (WGS) entry which is preliminary data.</text>
</comment>
<dbReference type="Pfam" id="PF02737">
    <property type="entry name" value="3HCDH_N"/>
    <property type="match status" value="1"/>
</dbReference>
<dbReference type="NCBIfam" id="NF004474">
    <property type="entry name" value="PRK05808.1"/>
    <property type="match status" value="1"/>
</dbReference>
<dbReference type="FunFam" id="3.40.50.720:FF:000009">
    <property type="entry name" value="Fatty oxidation complex, alpha subunit"/>
    <property type="match status" value="1"/>
</dbReference>
<name>A0A832MKJ8_UNCEI</name>
<dbReference type="PIRSF" id="PIRSF000105">
    <property type="entry name" value="HCDH"/>
    <property type="match status" value="1"/>
</dbReference>
<feature type="binding site" evidence="4">
    <location>
        <position position="132"/>
    </location>
    <ligand>
        <name>CoA</name>
        <dbReference type="ChEBI" id="CHEBI:57287"/>
    </ligand>
</feature>
<accession>A0A832MKJ8</accession>
<dbReference type="PANTHER" id="PTHR48075">
    <property type="entry name" value="3-HYDROXYACYL-COA DEHYDROGENASE FAMILY PROTEIN"/>
    <property type="match status" value="1"/>
</dbReference>
<organism evidence="7">
    <name type="scientific">Eiseniibacteriota bacterium</name>
    <dbReference type="NCBI Taxonomy" id="2212470"/>
    <lineage>
        <taxon>Bacteria</taxon>
        <taxon>Candidatus Eiseniibacteriota</taxon>
    </lineage>
</organism>
<feature type="binding site" evidence="4">
    <location>
        <position position="69"/>
    </location>
    <ligand>
        <name>CoA</name>
        <dbReference type="ChEBI" id="CHEBI:57287"/>
    </ligand>
</feature>
<evidence type="ECO:0000256" key="3">
    <source>
        <dbReference type="PIRSR" id="PIRSR000105-1"/>
    </source>
</evidence>
<dbReference type="InterPro" id="IPR022694">
    <property type="entry name" value="3-OHacyl-CoA_DH"/>
</dbReference>
<reference evidence="7" key="1">
    <citation type="journal article" date="2020" name="mSystems">
        <title>Genome- and Community-Level Interaction Insights into Carbon Utilization and Element Cycling Functions of Hydrothermarchaeota in Hydrothermal Sediment.</title>
        <authorList>
            <person name="Zhou Z."/>
            <person name="Liu Y."/>
            <person name="Xu W."/>
            <person name="Pan J."/>
            <person name="Luo Z.H."/>
            <person name="Li M."/>
        </authorList>
    </citation>
    <scope>NUCLEOTIDE SEQUENCE [LARGE SCALE GENOMIC DNA]</scope>
    <source>
        <strain evidence="7">SpSt-381</strain>
    </source>
</reference>
<dbReference type="GO" id="GO:0006631">
    <property type="term" value="P:fatty acid metabolic process"/>
    <property type="evidence" value="ECO:0007669"/>
    <property type="project" value="InterPro"/>
</dbReference>
<evidence type="ECO:0000259" key="5">
    <source>
        <dbReference type="Pfam" id="PF00725"/>
    </source>
</evidence>
<dbReference type="EC" id="1.1.1.157" evidence="7"/>
<dbReference type="InterPro" id="IPR006108">
    <property type="entry name" value="3HC_DH_C"/>
</dbReference>
<evidence type="ECO:0000313" key="7">
    <source>
        <dbReference type="EMBL" id="HGZ43895.1"/>
    </source>
</evidence>
<feature type="domain" description="3-hydroxyacyl-CoA dehydrogenase NAD binding" evidence="6">
    <location>
        <begin position="18"/>
        <end position="196"/>
    </location>
</feature>
<dbReference type="PROSITE" id="PS00067">
    <property type="entry name" value="3HCDH"/>
    <property type="match status" value="1"/>
</dbReference>
<dbReference type="Gene3D" id="3.40.50.720">
    <property type="entry name" value="NAD(P)-binding Rossmann-like Domain"/>
    <property type="match status" value="1"/>
</dbReference>
<dbReference type="InterPro" id="IPR008927">
    <property type="entry name" value="6-PGluconate_DH-like_C_sf"/>
</dbReference>
<feature type="domain" description="3-hydroxyacyl-CoA dehydrogenase C-terminal" evidence="5">
    <location>
        <begin position="199"/>
        <end position="295"/>
    </location>
</feature>
<feature type="site" description="Important for catalytic activity" evidence="3">
    <location>
        <position position="153"/>
    </location>
</feature>
<dbReference type="InterPro" id="IPR036291">
    <property type="entry name" value="NAD(P)-bd_dom_sf"/>
</dbReference>
<dbReference type="SUPFAM" id="SSF48179">
    <property type="entry name" value="6-phosphogluconate dehydrogenase C-terminal domain-like"/>
    <property type="match status" value="1"/>
</dbReference>
<feature type="binding site" evidence="4">
    <location>
        <position position="62"/>
    </location>
    <ligand>
        <name>CoA</name>
        <dbReference type="ChEBI" id="CHEBI:57287"/>
    </ligand>
</feature>
<sequence>MTTATESVAGGPSAAVRTVVVVGGGTMGNGIAQVFATQGFDVRIVEARQEFLDRAMGAIGKSLERVAKKLNWEAGRAEAILQRIQGGVSLDAAKDADLVVEAVTEDLAVKRQIFQQLDAVAPARCILASNTSSISITEIAATTRRPGQVIGMHFMNPVPVMQLVELIRGLATTDATYAVTEDLARRLGKTPVEVNDYPGFVSNRILMPMINEAAYCLMEGVASKEAIDTVMKLGMNHPMGPLALADLIGLDTCLSIMEVLHAGLGDSKYRPCPLLRKMVKAGHLGRKTGRGFYEYPAS</sequence>
<dbReference type="SUPFAM" id="SSF51735">
    <property type="entry name" value="NAD(P)-binding Rossmann-fold domains"/>
    <property type="match status" value="1"/>
</dbReference>
<proteinExistence type="inferred from homology"/>
<dbReference type="InterPro" id="IPR006180">
    <property type="entry name" value="3-OHacyl-CoA_DH_CS"/>
</dbReference>
<dbReference type="GO" id="GO:0070403">
    <property type="term" value="F:NAD+ binding"/>
    <property type="evidence" value="ECO:0007669"/>
    <property type="project" value="InterPro"/>
</dbReference>
<protein>
    <submittedName>
        <fullName evidence="7">3-hydroxybutyryl-CoA dehydrogenase</fullName>
        <ecNumber evidence="7">1.1.1.157</ecNumber>
    </submittedName>
</protein>
<dbReference type="AlphaFoldDB" id="A0A832MKJ8"/>
<dbReference type="EMBL" id="DSQF01000022">
    <property type="protein sequence ID" value="HGZ43895.1"/>
    <property type="molecule type" value="Genomic_DNA"/>
</dbReference>
<evidence type="ECO:0000256" key="1">
    <source>
        <dbReference type="ARBA" id="ARBA00009463"/>
    </source>
</evidence>
<dbReference type="InterPro" id="IPR006176">
    <property type="entry name" value="3-OHacyl-CoA_DH_NAD-bd"/>
</dbReference>
<evidence type="ECO:0000259" key="6">
    <source>
        <dbReference type="Pfam" id="PF02737"/>
    </source>
</evidence>
<dbReference type="InterPro" id="IPR013328">
    <property type="entry name" value="6PGD_dom2"/>
</dbReference>
<keyword evidence="2 7" id="KW-0560">Oxidoreductase</keyword>
<comment type="similarity">
    <text evidence="1">Belongs to the 3-hydroxyacyl-CoA dehydrogenase family.</text>
</comment>